<evidence type="ECO:0000313" key="5">
    <source>
        <dbReference type="EMBL" id="AUW93583.1"/>
    </source>
</evidence>
<keyword evidence="6" id="KW-1185">Reference proteome</keyword>
<dbReference type="PROSITE" id="PS01272">
    <property type="entry name" value="GCKR"/>
    <property type="match status" value="1"/>
</dbReference>
<gene>
    <name evidence="3" type="primary">murQ</name>
    <name evidence="5" type="ORF">BXT84_06205</name>
</gene>
<accession>A0ABM6RQF9</accession>
<evidence type="ECO:0000256" key="1">
    <source>
        <dbReference type="ARBA" id="ARBA00023239"/>
    </source>
</evidence>
<protein>
    <recommendedName>
        <fullName evidence="3">N-acetylmuramic acid 6-phosphate etherase</fullName>
        <shortName evidence="3">MurNAc-6-P etherase</shortName>
        <ecNumber evidence="3">4.2.1.126</ecNumber>
    </recommendedName>
    <alternativeName>
        <fullName evidence="3">N-acetylmuramic acid 6-phosphate hydrolase</fullName>
    </alternativeName>
    <alternativeName>
        <fullName evidence="3">N-acetylmuramic acid 6-phosphate lyase</fullName>
    </alternativeName>
</protein>
<dbReference type="SUPFAM" id="SSF53697">
    <property type="entry name" value="SIS domain"/>
    <property type="match status" value="1"/>
</dbReference>
<dbReference type="Proteomes" id="UP000325292">
    <property type="component" value="Chromosome"/>
</dbReference>
<sequence length="309" mass="32828">MEPDKTIERLQTEMWDRTIPPLETLTTLEMLKVMNAGDQTVPLLVKEHLSEIAAAVDAISERLSQGGRMFYVGAGTSGRLGVLDAAECPPTFNTDPSMVQAIMAGGPDALVHAVEGAEDSMESGQQQIRLAGVQSRDVVVGLSASGRTPFVIGALKEGRLRGACTISVSANDEPEVKHLSDIVIAVPTGPEVIMGSTRLKAGTATKLVLNMLTTGAMVRLGKTFRNLMVDLKATNYKLIDRSRRIVMLALTVDYNEASRLLALCDEEVKTAIAVGLLGIDPSAARALLDRHHGALGDVVTGTETISGGR</sequence>
<feature type="active site" description="Proton donor" evidence="3">
    <location>
        <position position="87"/>
    </location>
</feature>
<dbReference type="InterPro" id="IPR005486">
    <property type="entry name" value="Glucokinase_regulatory_CS"/>
</dbReference>
<dbReference type="PANTHER" id="PTHR10088:SF4">
    <property type="entry name" value="GLUCOKINASE REGULATORY PROTEIN"/>
    <property type="match status" value="1"/>
</dbReference>
<dbReference type="PANTHER" id="PTHR10088">
    <property type="entry name" value="GLUCOKINASE REGULATORY PROTEIN"/>
    <property type="match status" value="1"/>
</dbReference>
<keyword evidence="1 3" id="KW-0456">Lyase</keyword>
<dbReference type="Gene3D" id="1.10.8.1080">
    <property type="match status" value="1"/>
</dbReference>
<dbReference type="Pfam" id="PF22645">
    <property type="entry name" value="GKRP_SIS_N"/>
    <property type="match status" value="1"/>
</dbReference>
<comment type="function">
    <text evidence="3">Specifically catalyzes the cleavage of the D-lactyl ether substituent of MurNAc 6-phosphate, producing GlcNAc 6-phosphate and D-lactate.</text>
</comment>
<dbReference type="NCBIfam" id="NF003915">
    <property type="entry name" value="PRK05441.1"/>
    <property type="match status" value="1"/>
</dbReference>
<evidence type="ECO:0000256" key="3">
    <source>
        <dbReference type="HAMAP-Rule" id="MF_00068"/>
    </source>
</evidence>
<organism evidence="5 6">
    <name type="scientific">Sulfobacillus thermotolerans</name>
    <dbReference type="NCBI Taxonomy" id="338644"/>
    <lineage>
        <taxon>Bacteria</taxon>
        <taxon>Bacillati</taxon>
        <taxon>Bacillota</taxon>
        <taxon>Clostridia</taxon>
        <taxon>Eubacteriales</taxon>
        <taxon>Clostridiales Family XVII. Incertae Sedis</taxon>
        <taxon>Sulfobacillus</taxon>
    </lineage>
</organism>
<comment type="subunit">
    <text evidence="3">Homodimer.</text>
</comment>
<dbReference type="InterPro" id="IPR001347">
    <property type="entry name" value="SIS_dom"/>
</dbReference>
<dbReference type="EC" id="4.2.1.126" evidence="3"/>
<dbReference type="InterPro" id="IPR046348">
    <property type="entry name" value="SIS_dom_sf"/>
</dbReference>
<dbReference type="InterPro" id="IPR040190">
    <property type="entry name" value="MURQ/GCKR"/>
</dbReference>
<evidence type="ECO:0000256" key="2">
    <source>
        <dbReference type="ARBA" id="ARBA00023277"/>
    </source>
</evidence>
<keyword evidence="2 3" id="KW-0119">Carbohydrate metabolism</keyword>
<dbReference type="HAMAP" id="MF_00068">
    <property type="entry name" value="MurQ"/>
    <property type="match status" value="1"/>
</dbReference>
<dbReference type="InterPro" id="IPR005488">
    <property type="entry name" value="Etherase_MurQ"/>
</dbReference>
<dbReference type="NCBIfam" id="NF009222">
    <property type="entry name" value="PRK12570.1"/>
    <property type="match status" value="1"/>
</dbReference>
<reference evidence="5 6" key="1">
    <citation type="journal article" date="2019" name="Sci. Rep.">
        <title>Sulfobacillus thermotolerans: new insights into resistance and metabolic capacities of acidophilic chemolithotrophs.</title>
        <authorList>
            <person name="Panyushkina A.E."/>
            <person name="Babenko V.V."/>
            <person name="Nikitina A.S."/>
            <person name="Selezneva O.V."/>
            <person name="Tsaplina I.A."/>
            <person name="Letarova M.A."/>
            <person name="Kostryukova E.S."/>
            <person name="Letarov A.V."/>
        </authorList>
    </citation>
    <scope>NUCLEOTIDE SEQUENCE [LARGE SCALE GENOMIC DNA]</scope>
    <source>
        <strain evidence="5 6">Kr1</strain>
    </source>
</reference>
<proteinExistence type="inferred from homology"/>
<dbReference type="CDD" id="cd05007">
    <property type="entry name" value="SIS_Etherase"/>
    <property type="match status" value="1"/>
</dbReference>
<comment type="miscellaneous">
    <text evidence="3">A lyase-type mechanism (elimination/hydration) is suggested for the cleavage of the lactyl ether bond of MurNAc 6-phosphate, with the formation of an alpha,beta-unsaturated aldehyde intermediate with (E)-stereochemistry, followed by the syn addition of water to give product.</text>
</comment>
<comment type="catalytic activity">
    <reaction evidence="3">
        <text>N-acetyl-D-muramate 6-phosphate + H2O = N-acetyl-D-glucosamine 6-phosphate + (R)-lactate</text>
        <dbReference type="Rhea" id="RHEA:26410"/>
        <dbReference type="ChEBI" id="CHEBI:15377"/>
        <dbReference type="ChEBI" id="CHEBI:16004"/>
        <dbReference type="ChEBI" id="CHEBI:57513"/>
        <dbReference type="ChEBI" id="CHEBI:58722"/>
        <dbReference type="EC" id="4.2.1.126"/>
    </reaction>
</comment>
<dbReference type="Gene3D" id="3.40.50.10490">
    <property type="entry name" value="Glucose-6-phosphate isomerase like protein, domain 1"/>
    <property type="match status" value="1"/>
</dbReference>
<dbReference type="EMBL" id="CP019454">
    <property type="protein sequence ID" value="AUW93583.1"/>
    <property type="molecule type" value="Genomic_DNA"/>
</dbReference>
<dbReference type="PROSITE" id="PS51464">
    <property type="entry name" value="SIS"/>
    <property type="match status" value="1"/>
</dbReference>
<dbReference type="NCBIfam" id="TIGR00274">
    <property type="entry name" value="N-acetylmuramic acid 6-phosphate etherase"/>
    <property type="match status" value="1"/>
</dbReference>
<comment type="similarity">
    <text evidence="3">Belongs to the GCKR-like family. MurNAc-6-P etherase subfamily.</text>
</comment>
<evidence type="ECO:0000259" key="4">
    <source>
        <dbReference type="PROSITE" id="PS51464"/>
    </source>
</evidence>
<feature type="domain" description="SIS" evidence="4">
    <location>
        <begin position="59"/>
        <end position="222"/>
    </location>
</feature>
<evidence type="ECO:0000313" key="6">
    <source>
        <dbReference type="Proteomes" id="UP000325292"/>
    </source>
</evidence>
<feature type="active site" evidence="3">
    <location>
        <position position="118"/>
    </location>
</feature>
<name>A0ABM6RQF9_9FIRM</name>
<comment type="pathway">
    <text evidence="3">Amino-sugar metabolism; N-acetylmuramate degradation.</text>
</comment>